<feature type="transmembrane region" description="Helical" evidence="1">
    <location>
        <begin position="55"/>
        <end position="72"/>
    </location>
</feature>
<feature type="transmembrane region" description="Helical" evidence="1">
    <location>
        <begin position="6"/>
        <end position="24"/>
    </location>
</feature>
<evidence type="ECO:0000313" key="2">
    <source>
        <dbReference type="EMBL" id="WWT53901.1"/>
    </source>
</evidence>
<organism evidence="2 3">
    <name type="scientific">Brevundimonas olei</name>
    <dbReference type="NCBI Taxonomy" id="657642"/>
    <lineage>
        <taxon>Bacteria</taxon>
        <taxon>Pseudomonadati</taxon>
        <taxon>Pseudomonadota</taxon>
        <taxon>Alphaproteobacteria</taxon>
        <taxon>Caulobacterales</taxon>
        <taxon>Caulobacteraceae</taxon>
        <taxon>Brevundimonas</taxon>
    </lineage>
</organism>
<feature type="transmembrane region" description="Helical" evidence="1">
    <location>
        <begin position="31"/>
        <end position="49"/>
    </location>
</feature>
<evidence type="ECO:0000313" key="3">
    <source>
        <dbReference type="Proteomes" id="UP001363460"/>
    </source>
</evidence>
<dbReference type="EMBL" id="CP146369">
    <property type="protein sequence ID" value="WWT53901.1"/>
    <property type="molecule type" value="Genomic_DNA"/>
</dbReference>
<keyword evidence="1" id="KW-1133">Transmembrane helix</keyword>
<feature type="transmembrane region" description="Helical" evidence="1">
    <location>
        <begin position="111"/>
        <end position="131"/>
    </location>
</feature>
<name>A0ABZ2IE72_9CAUL</name>
<proteinExistence type="predicted"/>
<gene>
    <name evidence="2" type="ORF">V8J38_11630</name>
</gene>
<accession>A0ABZ2IE72</accession>
<dbReference type="RefSeq" id="WP_338575859.1">
    <property type="nucleotide sequence ID" value="NZ_CP146369.1"/>
</dbReference>
<sequence>MAAMSPIYLFTLVFLVLTALLALWRGGPWQRALSIALGVAWLISQIVPFDYRTPPWAAVSADGLVFLLLLYGSARSGTWWMPIAAAFQFLVLATHYVFITDIRLEQWAYVSAYYVWNIGLIATLFVSCLLYRRKARAPHPASHGKTQAD</sequence>
<dbReference type="Proteomes" id="UP001363460">
    <property type="component" value="Chromosome"/>
</dbReference>
<feature type="transmembrane region" description="Helical" evidence="1">
    <location>
        <begin position="79"/>
        <end position="99"/>
    </location>
</feature>
<evidence type="ECO:0000256" key="1">
    <source>
        <dbReference type="SAM" id="Phobius"/>
    </source>
</evidence>
<keyword evidence="1" id="KW-0472">Membrane</keyword>
<protein>
    <submittedName>
        <fullName evidence="2">Uncharacterized protein</fullName>
    </submittedName>
</protein>
<keyword evidence="1" id="KW-0812">Transmembrane</keyword>
<reference evidence="2 3" key="1">
    <citation type="submission" date="2024-02" db="EMBL/GenBank/DDBJ databases">
        <title>Distribution and functional of Brevundimonas-related endobacteria within Verticillium dahliae.</title>
        <authorList>
            <person name="Zeng H."/>
        </authorList>
    </citation>
    <scope>NUCLEOTIDE SEQUENCE [LARGE SCALE GENOMIC DNA]</scope>
    <source>
        <strain evidence="2 3">TRM 44200</strain>
    </source>
</reference>
<keyword evidence="3" id="KW-1185">Reference proteome</keyword>